<feature type="domain" description="M23ase beta-sheet core" evidence="2">
    <location>
        <begin position="206"/>
        <end position="302"/>
    </location>
</feature>
<dbReference type="SUPFAM" id="SSF51261">
    <property type="entry name" value="Duplicated hybrid motif"/>
    <property type="match status" value="1"/>
</dbReference>
<proteinExistence type="predicted"/>
<dbReference type="Proteomes" id="UP000696931">
    <property type="component" value="Unassembled WGS sequence"/>
</dbReference>
<dbReference type="InterPro" id="IPR016047">
    <property type="entry name" value="M23ase_b-sheet_dom"/>
</dbReference>
<dbReference type="PANTHER" id="PTHR21666">
    <property type="entry name" value="PEPTIDASE-RELATED"/>
    <property type="match status" value="1"/>
</dbReference>
<evidence type="ECO:0000313" key="4">
    <source>
        <dbReference type="Proteomes" id="UP000696931"/>
    </source>
</evidence>
<name>A0A933SD65_UNCEI</name>
<protein>
    <submittedName>
        <fullName evidence="3">Peptidoglycan DD-metalloendopeptidase family protein</fullName>
    </submittedName>
</protein>
<dbReference type="Pfam" id="PF01551">
    <property type="entry name" value="Peptidase_M23"/>
    <property type="match status" value="1"/>
</dbReference>
<keyword evidence="1" id="KW-0732">Signal</keyword>
<organism evidence="3 4">
    <name type="scientific">Eiseniibacteriota bacterium</name>
    <dbReference type="NCBI Taxonomy" id="2212470"/>
    <lineage>
        <taxon>Bacteria</taxon>
        <taxon>Candidatus Eiseniibacteriota</taxon>
    </lineage>
</organism>
<accession>A0A933SD65</accession>
<evidence type="ECO:0000259" key="2">
    <source>
        <dbReference type="Pfam" id="PF01551"/>
    </source>
</evidence>
<gene>
    <name evidence="3" type="ORF">HZA61_12015</name>
</gene>
<dbReference type="Gene3D" id="2.70.70.10">
    <property type="entry name" value="Glucose Permease (Domain IIA)"/>
    <property type="match status" value="1"/>
</dbReference>
<feature type="signal peptide" evidence="1">
    <location>
        <begin position="1"/>
        <end position="22"/>
    </location>
</feature>
<reference evidence="3" key="1">
    <citation type="submission" date="2020-07" db="EMBL/GenBank/DDBJ databases">
        <title>Huge and variable diversity of episymbiotic CPR bacteria and DPANN archaea in groundwater ecosystems.</title>
        <authorList>
            <person name="He C.Y."/>
            <person name="Keren R."/>
            <person name="Whittaker M."/>
            <person name="Farag I.F."/>
            <person name="Doudna J."/>
            <person name="Cate J.H.D."/>
            <person name="Banfield J.F."/>
        </authorList>
    </citation>
    <scope>NUCLEOTIDE SEQUENCE</scope>
    <source>
        <strain evidence="3">NC_groundwater_1813_Pr3_B-0.1um_71_17</strain>
    </source>
</reference>
<comment type="caution">
    <text evidence="3">The sequence shown here is derived from an EMBL/GenBank/DDBJ whole genome shotgun (WGS) entry which is preliminary data.</text>
</comment>
<evidence type="ECO:0000313" key="3">
    <source>
        <dbReference type="EMBL" id="MBI5170209.1"/>
    </source>
</evidence>
<dbReference type="InterPro" id="IPR050570">
    <property type="entry name" value="Cell_wall_metabolism_enzyme"/>
</dbReference>
<dbReference type="AlphaFoldDB" id="A0A933SD65"/>
<dbReference type="InterPro" id="IPR011055">
    <property type="entry name" value="Dup_hybrid_motif"/>
</dbReference>
<dbReference type="CDD" id="cd12797">
    <property type="entry name" value="M23_peptidase"/>
    <property type="match status" value="1"/>
</dbReference>
<sequence length="335" mass="35622">MKLLSSVLLACALCATAGRASAFDSTAATAKGKAMLAHAAANEAAPLWAEFDAQMRAAMKDSANFAATLERIGASLGKLDSVVSEATSEPAPGNWAYVATCRFSKVPAPIDMTFAFGRDGRVTGMLARPASKPTEYASTHLAYETKTTLRLPFEGEWFVVWGGRTVDQNYHAATRDQRFAMDVLIVKDGATHKGDGKALADYWCYGRKALAPAAGTIVWMRDTLPDNLPGSTDRANAVGNGVVIDHGNGEYSLLAHLQPKSLRVRVGDRVKSGQWLGLVGNSGNTSEPHIHYHLQNGPKPFDADGLPIPFTKLLVNGVATAKAEVVKGQTVAPGR</sequence>
<dbReference type="EMBL" id="JACRIW010000083">
    <property type="protein sequence ID" value="MBI5170209.1"/>
    <property type="molecule type" value="Genomic_DNA"/>
</dbReference>
<dbReference type="GO" id="GO:0004222">
    <property type="term" value="F:metalloendopeptidase activity"/>
    <property type="evidence" value="ECO:0007669"/>
    <property type="project" value="TreeGrafter"/>
</dbReference>
<evidence type="ECO:0000256" key="1">
    <source>
        <dbReference type="SAM" id="SignalP"/>
    </source>
</evidence>
<feature type="chain" id="PRO_5037933762" evidence="1">
    <location>
        <begin position="23"/>
        <end position="335"/>
    </location>
</feature>
<dbReference type="PANTHER" id="PTHR21666:SF285">
    <property type="entry name" value="M23 FAMILY METALLOPEPTIDASE"/>
    <property type="match status" value="1"/>
</dbReference>